<evidence type="ECO:0000256" key="1">
    <source>
        <dbReference type="ARBA" id="ARBA00004442"/>
    </source>
</evidence>
<dbReference type="InterPro" id="IPR033985">
    <property type="entry name" value="SusD-like_N"/>
</dbReference>
<evidence type="ECO:0000313" key="8">
    <source>
        <dbReference type="EMBL" id="TCC94048.1"/>
    </source>
</evidence>
<reference evidence="8 9" key="1">
    <citation type="submission" date="2019-02" db="EMBL/GenBank/DDBJ databases">
        <title>Pedobacter sp. RP-1-13 sp. nov., isolated from Arctic soil.</title>
        <authorList>
            <person name="Dahal R.H."/>
        </authorList>
    </citation>
    <scope>NUCLEOTIDE SEQUENCE [LARGE SCALE GENOMIC DNA]</scope>
    <source>
        <strain evidence="8 9">RP-1-13</strain>
    </source>
</reference>
<keyword evidence="4" id="KW-0472">Membrane</keyword>
<dbReference type="AlphaFoldDB" id="A0A4R0N2I5"/>
<feature type="domain" description="RagB/SusD" evidence="6">
    <location>
        <begin position="336"/>
        <end position="485"/>
    </location>
</feature>
<dbReference type="InterPro" id="IPR011990">
    <property type="entry name" value="TPR-like_helical_dom_sf"/>
</dbReference>
<keyword evidence="9" id="KW-1185">Reference proteome</keyword>
<gene>
    <name evidence="8" type="ORF">EZ428_04540</name>
</gene>
<dbReference type="InterPro" id="IPR012944">
    <property type="entry name" value="SusD_RagB_dom"/>
</dbReference>
<dbReference type="Gene3D" id="1.25.40.390">
    <property type="match status" value="1"/>
</dbReference>
<feature type="domain" description="SusD-like N-terminal" evidence="7">
    <location>
        <begin position="22"/>
        <end position="233"/>
    </location>
</feature>
<evidence type="ECO:0000259" key="6">
    <source>
        <dbReference type="Pfam" id="PF07980"/>
    </source>
</evidence>
<evidence type="ECO:0000256" key="4">
    <source>
        <dbReference type="ARBA" id="ARBA00023136"/>
    </source>
</evidence>
<keyword evidence="3" id="KW-0732">Signal</keyword>
<evidence type="ECO:0000256" key="2">
    <source>
        <dbReference type="ARBA" id="ARBA00006275"/>
    </source>
</evidence>
<organism evidence="8 9">
    <name type="scientific">Pedobacter frigiditerrae</name>
    <dbReference type="NCBI Taxonomy" id="2530452"/>
    <lineage>
        <taxon>Bacteria</taxon>
        <taxon>Pseudomonadati</taxon>
        <taxon>Bacteroidota</taxon>
        <taxon>Sphingobacteriia</taxon>
        <taxon>Sphingobacteriales</taxon>
        <taxon>Sphingobacteriaceae</taxon>
        <taxon>Pedobacter</taxon>
    </lineage>
</organism>
<comment type="similarity">
    <text evidence="2">Belongs to the SusD family.</text>
</comment>
<dbReference type="Pfam" id="PF14322">
    <property type="entry name" value="SusD-like_3"/>
    <property type="match status" value="1"/>
</dbReference>
<evidence type="ECO:0000256" key="3">
    <source>
        <dbReference type="ARBA" id="ARBA00022729"/>
    </source>
</evidence>
<dbReference type="GO" id="GO:0009279">
    <property type="term" value="C:cell outer membrane"/>
    <property type="evidence" value="ECO:0007669"/>
    <property type="project" value="UniProtKB-SubCell"/>
</dbReference>
<evidence type="ECO:0000256" key="5">
    <source>
        <dbReference type="ARBA" id="ARBA00023237"/>
    </source>
</evidence>
<dbReference type="RefSeq" id="WP_131551911.1">
    <property type="nucleotide sequence ID" value="NZ_SJSK01000001.1"/>
</dbReference>
<comment type="caution">
    <text evidence="8">The sequence shown here is derived from an EMBL/GenBank/DDBJ whole genome shotgun (WGS) entry which is preliminary data.</text>
</comment>
<dbReference type="PROSITE" id="PS51257">
    <property type="entry name" value="PROKAR_LIPOPROTEIN"/>
    <property type="match status" value="1"/>
</dbReference>
<sequence length="489" mass="55110">MKKLTIYIFCVMAISTLASCKKFLDEKPISESTDLTFWKNEKDADQGVASGYALLRKTLNKADGIGFYAYGDLPTDEYTTNQWRYSDISNVNWSIAVPGSETWDRMMQMRRYDTFYSTIDQANRCIKFIPTISDDKFTSIGAKNNLIGEAYFLRAFNYFYMARIWGDIPLVTESGIITEAVDIPRAKEADVIAQCIKDVNTAIGLLNWNYDNANNRAVRANKGAAYALLAHIYAWKGDYTNCNIATDQVINQGFYQYVDRGTYLNIFKGKSAEGIFEIAQSDENEGSVNGISFYTLKTPYLTTVTNNAGFTINTTTLTNLYGNNANDKRFTNAFALTTTTDPICIKYSNITYVNGNNVITPVTHNNIIIFRLADIKLLKAEALAALTQYSAARIVLNEVRSQAGLTDWVGTDANLFEGIIDERGRELFLEGHRFYDLVRLGKKTGIVKFGDNKISKSDFDAGKYYWPIDPALLQINKKLTQTTFWSSKM</sequence>
<evidence type="ECO:0000259" key="7">
    <source>
        <dbReference type="Pfam" id="PF14322"/>
    </source>
</evidence>
<name>A0A4R0N2I5_9SPHI</name>
<dbReference type="Proteomes" id="UP000292884">
    <property type="component" value="Unassembled WGS sequence"/>
</dbReference>
<dbReference type="EMBL" id="SJSK01000001">
    <property type="protein sequence ID" value="TCC94048.1"/>
    <property type="molecule type" value="Genomic_DNA"/>
</dbReference>
<proteinExistence type="inferred from homology"/>
<dbReference type="Pfam" id="PF07980">
    <property type="entry name" value="SusD_RagB"/>
    <property type="match status" value="1"/>
</dbReference>
<dbReference type="SUPFAM" id="SSF48452">
    <property type="entry name" value="TPR-like"/>
    <property type="match status" value="1"/>
</dbReference>
<dbReference type="CDD" id="cd08977">
    <property type="entry name" value="SusD"/>
    <property type="match status" value="1"/>
</dbReference>
<protein>
    <submittedName>
        <fullName evidence="8">RagB/SusD family nutrient uptake outer membrane protein</fullName>
    </submittedName>
</protein>
<accession>A0A4R0N2I5</accession>
<keyword evidence="5" id="KW-0998">Cell outer membrane</keyword>
<comment type="subcellular location">
    <subcellularLocation>
        <location evidence="1">Cell outer membrane</location>
    </subcellularLocation>
</comment>
<evidence type="ECO:0000313" key="9">
    <source>
        <dbReference type="Proteomes" id="UP000292884"/>
    </source>
</evidence>
<dbReference type="OrthoDB" id="9773740at2"/>